<dbReference type="GO" id="GO:0005783">
    <property type="term" value="C:endoplasmic reticulum"/>
    <property type="evidence" value="ECO:0007669"/>
    <property type="project" value="TreeGrafter"/>
</dbReference>
<dbReference type="FunFam" id="3.40.50.720:FF:000137">
    <property type="entry name" value="Hydroxysteroid (17-beta) dehydrogenase 3"/>
    <property type="match status" value="1"/>
</dbReference>
<dbReference type="AlphaFoldDB" id="A0AAN9B7M0"/>
<dbReference type="SUPFAM" id="SSF51735">
    <property type="entry name" value="NAD(P)-binding Rossmann-fold domains"/>
    <property type="match status" value="1"/>
</dbReference>
<dbReference type="InterPro" id="IPR051019">
    <property type="entry name" value="VLCFA-Steroid_DH"/>
</dbReference>
<feature type="transmembrane region" description="Helical" evidence="5">
    <location>
        <begin position="20"/>
        <end position="40"/>
    </location>
</feature>
<gene>
    <name evidence="6" type="ORF">V1264_003069</name>
</gene>
<proteinExistence type="inferred from homology"/>
<keyword evidence="2" id="KW-0521">NADP</keyword>
<evidence type="ECO:0000256" key="1">
    <source>
        <dbReference type="ARBA" id="ARBA00006484"/>
    </source>
</evidence>
<protein>
    <submittedName>
        <fullName evidence="6">Uncharacterized protein</fullName>
    </submittedName>
</protein>
<dbReference type="Pfam" id="PF00106">
    <property type="entry name" value="adh_short"/>
    <property type="match status" value="1"/>
</dbReference>
<dbReference type="PRINTS" id="PR00080">
    <property type="entry name" value="SDRFAMILY"/>
</dbReference>
<reference evidence="6 7" key="1">
    <citation type="submission" date="2024-02" db="EMBL/GenBank/DDBJ databases">
        <title>Chromosome-scale genome assembly of the rough periwinkle Littorina saxatilis.</title>
        <authorList>
            <person name="De Jode A."/>
            <person name="Faria R."/>
            <person name="Formenti G."/>
            <person name="Sims Y."/>
            <person name="Smith T.P."/>
            <person name="Tracey A."/>
            <person name="Wood J.M.D."/>
            <person name="Zagrodzka Z.B."/>
            <person name="Johannesson K."/>
            <person name="Butlin R.K."/>
            <person name="Leder E.H."/>
        </authorList>
    </citation>
    <scope>NUCLEOTIDE SEQUENCE [LARGE SCALE GENOMIC DNA]</scope>
    <source>
        <strain evidence="6">Snail1</strain>
        <tissue evidence="6">Muscle</tissue>
    </source>
</reference>
<comment type="similarity">
    <text evidence="1 4">Belongs to the short-chain dehydrogenases/reductases (SDR) family.</text>
</comment>
<evidence type="ECO:0000256" key="2">
    <source>
        <dbReference type="ARBA" id="ARBA00022857"/>
    </source>
</evidence>
<keyword evidence="5" id="KW-0472">Membrane</keyword>
<sequence>MASFDASDIVSYLGSCKDYFAIVGAVCCGLIVFKVGKKIFSIGLRAIRRSFPVDLPKHGRWAVVTGCTDGIGRCYALQLAEKGMDVVLISRNPQKLSNVQREIEKNSKSQVKVIVADFKKTDIYEKIKQQLEGLDIGILVNNVGMLNARSPDYHCDAEDFEQFNKDIINVNILSCVMMTGIALPGMLERQRGVIINIGSGAGVRPLPFFSIYSATKAFVDFFTRALNMEYSAKGVSCQLLRPNMVESNMSRDMSVAAGLTKGMIFPDADTFVKKAVQTIGRECVSGAHWPHELQQFITTMVPESMLTGVMLQQRNKMVEHMKKK</sequence>
<evidence type="ECO:0000313" key="7">
    <source>
        <dbReference type="Proteomes" id="UP001374579"/>
    </source>
</evidence>
<dbReference type="CDD" id="cd05356">
    <property type="entry name" value="17beta-HSD1_like_SDR_c"/>
    <property type="match status" value="1"/>
</dbReference>
<dbReference type="GO" id="GO:0016491">
    <property type="term" value="F:oxidoreductase activity"/>
    <property type="evidence" value="ECO:0007669"/>
    <property type="project" value="UniProtKB-KW"/>
</dbReference>
<dbReference type="Proteomes" id="UP001374579">
    <property type="component" value="Unassembled WGS sequence"/>
</dbReference>
<dbReference type="PANTHER" id="PTHR43899">
    <property type="entry name" value="RH59310P"/>
    <property type="match status" value="1"/>
</dbReference>
<dbReference type="InterPro" id="IPR036291">
    <property type="entry name" value="NAD(P)-bd_dom_sf"/>
</dbReference>
<comment type="caution">
    <text evidence="6">The sequence shown here is derived from an EMBL/GenBank/DDBJ whole genome shotgun (WGS) entry which is preliminary data.</text>
</comment>
<evidence type="ECO:0000256" key="3">
    <source>
        <dbReference type="ARBA" id="ARBA00023002"/>
    </source>
</evidence>
<keyword evidence="5" id="KW-1133">Transmembrane helix</keyword>
<keyword evidence="3" id="KW-0560">Oxidoreductase</keyword>
<dbReference type="PIRSF" id="PIRSF000126">
    <property type="entry name" value="11-beta-HSD1"/>
    <property type="match status" value="1"/>
</dbReference>
<keyword evidence="5" id="KW-0812">Transmembrane</keyword>
<dbReference type="PANTHER" id="PTHR43899:SF13">
    <property type="entry name" value="RH59310P"/>
    <property type="match status" value="1"/>
</dbReference>
<organism evidence="6 7">
    <name type="scientific">Littorina saxatilis</name>
    <dbReference type="NCBI Taxonomy" id="31220"/>
    <lineage>
        <taxon>Eukaryota</taxon>
        <taxon>Metazoa</taxon>
        <taxon>Spiralia</taxon>
        <taxon>Lophotrochozoa</taxon>
        <taxon>Mollusca</taxon>
        <taxon>Gastropoda</taxon>
        <taxon>Caenogastropoda</taxon>
        <taxon>Littorinimorpha</taxon>
        <taxon>Littorinoidea</taxon>
        <taxon>Littorinidae</taxon>
        <taxon>Littorina</taxon>
    </lineage>
</organism>
<dbReference type="EMBL" id="JBAMIC010000012">
    <property type="protein sequence ID" value="KAK7098845.1"/>
    <property type="molecule type" value="Genomic_DNA"/>
</dbReference>
<dbReference type="PRINTS" id="PR00081">
    <property type="entry name" value="GDHRDH"/>
</dbReference>
<evidence type="ECO:0000313" key="6">
    <source>
        <dbReference type="EMBL" id="KAK7098845.1"/>
    </source>
</evidence>
<dbReference type="Gene3D" id="3.40.50.720">
    <property type="entry name" value="NAD(P)-binding Rossmann-like Domain"/>
    <property type="match status" value="1"/>
</dbReference>
<keyword evidence="7" id="KW-1185">Reference proteome</keyword>
<evidence type="ECO:0000256" key="4">
    <source>
        <dbReference type="RuleBase" id="RU000363"/>
    </source>
</evidence>
<accession>A0AAN9B7M0</accession>
<evidence type="ECO:0000256" key="5">
    <source>
        <dbReference type="SAM" id="Phobius"/>
    </source>
</evidence>
<dbReference type="InterPro" id="IPR002347">
    <property type="entry name" value="SDR_fam"/>
</dbReference>
<name>A0AAN9B7M0_9CAEN</name>